<reference evidence="4" key="1">
    <citation type="submission" date="2020-07" db="EMBL/GenBank/DDBJ databases">
        <title>Huge and variable diversity of episymbiotic CPR bacteria and DPANN archaea in groundwater ecosystems.</title>
        <authorList>
            <person name="He C.Y."/>
            <person name="Keren R."/>
            <person name="Whittaker M."/>
            <person name="Farag I.F."/>
            <person name="Doudna J."/>
            <person name="Cate J.H.D."/>
            <person name="Banfield J.F."/>
        </authorList>
    </citation>
    <scope>NUCLEOTIDE SEQUENCE</scope>
    <source>
        <strain evidence="4">NC_groundwater_17_Pr7_B-0.1um_64_12</strain>
    </source>
</reference>
<comment type="caution">
    <text evidence="4">The sequence shown here is derived from an EMBL/GenBank/DDBJ whole genome shotgun (WGS) entry which is preliminary data.</text>
</comment>
<comment type="similarity">
    <text evidence="3">Belongs to the glycosyl hydrolase 130 family.</text>
</comment>
<keyword evidence="4" id="KW-0326">Glycosidase</keyword>
<dbReference type="PANTHER" id="PTHR34106:SF5">
    <property type="entry name" value="GLYCOSIDASE"/>
    <property type="match status" value="1"/>
</dbReference>
<evidence type="ECO:0000256" key="2">
    <source>
        <dbReference type="ARBA" id="ARBA00022679"/>
    </source>
</evidence>
<dbReference type="CDD" id="cd18615">
    <property type="entry name" value="GH130"/>
    <property type="match status" value="1"/>
</dbReference>
<dbReference type="GO" id="GO:0016757">
    <property type="term" value="F:glycosyltransferase activity"/>
    <property type="evidence" value="ECO:0007669"/>
    <property type="project" value="UniProtKB-KW"/>
</dbReference>
<dbReference type="Gene3D" id="2.115.10.20">
    <property type="entry name" value="Glycosyl hydrolase domain, family 43"/>
    <property type="match status" value="1"/>
</dbReference>
<gene>
    <name evidence="4" type="ORF">HYR64_04710</name>
</gene>
<dbReference type="PANTHER" id="PTHR34106">
    <property type="entry name" value="GLYCOSIDASE"/>
    <property type="match status" value="1"/>
</dbReference>
<proteinExistence type="inferred from homology"/>
<evidence type="ECO:0000313" key="4">
    <source>
        <dbReference type="EMBL" id="MBI1756392.1"/>
    </source>
</evidence>
<evidence type="ECO:0000313" key="5">
    <source>
        <dbReference type="Proteomes" id="UP000727962"/>
    </source>
</evidence>
<dbReference type="PIRSF" id="PIRSF016202">
    <property type="entry name" value="PH1107"/>
    <property type="match status" value="1"/>
</dbReference>
<dbReference type="SUPFAM" id="SSF75005">
    <property type="entry name" value="Arabinanase/levansucrase/invertase"/>
    <property type="match status" value="1"/>
</dbReference>
<dbReference type="Proteomes" id="UP000727962">
    <property type="component" value="Unassembled WGS sequence"/>
</dbReference>
<sequence length="329" mass="36127">MHEHFTALFKRCRGNPILTAEQWPYPVHAVLNPGAALLPDGTTLLLCRVEDRRGISHLTVARSPNGIDAWTIDSAPTFAPDPDHYPEEIWGIEDPRITYMPELEQYAIAYTAYTKSGPGVALALTPDFVDFKRVGLVMQPSDKDAALLPHKVGGRFALIHRPSTGTTSDMWISYSPDLQNWGGHQLLLPARRGAWWDANKIGLSCPPIETDRGWLVLYHGVRTTASGSLYRLGLALLDLENPEKGLSRGGPWMFGPEHPYELMGDVPNVVFPCGYTLASDGDTIHLYYGAADTCIALATGSVRGLLEWLDENGTEYIGVAGQPAERVHA</sequence>
<dbReference type="GO" id="GO:0016798">
    <property type="term" value="F:hydrolase activity, acting on glycosyl bonds"/>
    <property type="evidence" value="ECO:0007669"/>
    <property type="project" value="UniProtKB-KW"/>
</dbReference>
<organism evidence="4 5">
    <name type="scientific">Fimbriimonas ginsengisoli</name>
    <dbReference type="NCBI Taxonomy" id="1005039"/>
    <lineage>
        <taxon>Bacteria</taxon>
        <taxon>Bacillati</taxon>
        <taxon>Armatimonadota</taxon>
        <taxon>Fimbriimonadia</taxon>
        <taxon>Fimbriimonadales</taxon>
        <taxon>Fimbriimonadaceae</taxon>
        <taxon>Fimbriimonas</taxon>
    </lineage>
</organism>
<dbReference type="InterPro" id="IPR007184">
    <property type="entry name" value="Mannoside_phosphorylase"/>
</dbReference>
<dbReference type="Pfam" id="PF04041">
    <property type="entry name" value="Glyco_hydro_130"/>
    <property type="match status" value="1"/>
</dbReference>
<keyword evidence="1" id="KW-0328">Glycosyltransferase</keyword>
<dbReference type="EMBL" id="JACOSL010000029">
    <property type="protein sequence ID" value="MBI1756392.1"/>
    <property type="molecule type" value="Genomic_DNA"/>
</dbReference>
<dbReference type="InterPro" id="IPR023296">
    <property type="entry name" value="Glyco_hydro_beta-prop_sf"/>
</dbReference>
<evidence type="ECO:0000256" key="3">
    <source>
        <dbReference type="ARBA" id="ARBA00024356"/>
    </source>
</evidence>
<keyword evidence="4" id="KW-0378">Hydrolase</keyword>
<evidence type="ECO:0000256" key="1">
    <source>
        <dbReference type="ARBA" id="ARBA00022676"/>
    </source>
</evidence>
<dbReference type="AlphaFoldDB" id="A0A931LS53"/>
<accession>A0A931LS53</accession>
<protein>
    <submittedName>
        <fullName evidence="4">Glycosidase</fullName>
    </submittedName>
</protein>
<keyword evidence="2" id="KW-0808">Transferase</keyword>
<name>A0A931LS53_FIMGI</name>